<sequence>MKASTIIAATLGLAMAIISVADLSHAQLFPPGGVNNQPVIPFPVAPPAPPPPRIEVPVVPQMNSPPPFALQNTTPGLVTQDTPPKRVLKRERRPSFGERVARCLDDGAAWGLNPNQRAAYSRQCANQ</sequence>
<keyword evidence="4" id="KW-1185">Reference proteome</keyword>
<dbReference type="OrthoDB" id="8141463at2"/>
<evidence type="ECO:0000313" key="3">
    <source>
        <dbReference type="EMBL" id="TKT72732.1"/>
    </source>
</evidence>
<protein>
    <recommendedName>
        <fullName evidence="5">Lectin-like protein BA14k</fullName>
    </recommendedName>
</protein>
<dbReference type="EMBL" id="LBIA02000001">
    <property type="protein sequence ID" value="TKT72732.1"/>
    <property type="molecule type" value="Genomic_DNA"/>
</dbReference>
<dbReference type="AlphaFoldDB" id="A0A4U6BQK1"/>
<evidence type="ECO:0000313" key="4">
    <source>
        <dbReference type="Proteomes" id="UP000034832"/>
    </source>
</evidence>
<feature type="region of interest" description="Disordered" evidence="1">
    <location>
        <begin position="53"/>
        <end position="84"/>
    </location>
</feature>
<feature type="signal peptide" evidence="2">
    <location>
        <begin position="1"/>
        <end position="26"/>
    </location>
</feature>
<proteinExistence type="predicted"/>
<evidence type="ECO:0008006" key="5">
    <source>
        <dbReference type="Google" id="ProtNLM"/>
    </source>
</evidence>
<name>A0A4U6BQK1_9BRAD</name>
<dbReference type="STRING" id="211460.YH63_03435"/>
<feature type="chain" id="PRO_5020264701" description="Lectin-like protein BA14k" evidence="2">
    <location>
        <begin position="27"/>
        <end position="127"/>
    </location>
</feature>
<dbReference type="Proteomes" id="UP000034832">
    <property type="component" value="Unassembled WGS sequence"/>
</dbReference>
<evidence type="ECO:0000256" key="1">
    <source>
        <dbReference type="SAM" id="MobiDB-lite"/>
    </source>
</evidence>
<reference evidence="3" key="1">
    <citation type="submission" date="2019-04" db="EMBL/GenBank/DDBJ databases">
        <title>Whole genome sequencing of cave bacteria.</title>
        <authorList>
            <person name="Gan H.M."/>
            <person name="Barton H."/>
            <person name="Savka M.A."/>
        </authorList>
    </citation>
    <scope>NUCLEOTIDE SEQUENCE [LARGE SCALE GENOMIC DNA]</scope>
    <source>
        <strain evidence="3">LC387</strain>
    </source>
</reference>
<gene>
    <name evidence="3" type="ORF">YH63_015575</name>
</gene>
<keyword evidence="2" id="KW-0732">Signal</keyword>
<organism evidence="3 4">
    <name type="scientific">Afipia massiliensis</name>
    <dbReference type="NCBI Taxonomy" id="211460"/>
    <lineage>
        <taxon>Bacteria</taxon>
        <taxon>Pseudomonadati</taxon>
        <taxon>Pseudomonadota</taxon>
        <taxon>Alphaproteobacteria</taxon>
        <taxon>Hyphomicrobiales</taxon>
        <taxon>Nitrobacteraceae</taxon>
        <taxon>Afipia</taxon>
    </lineage>
</organism>
<evidence type="ECO:0000256" key="2">
    <source>
        <dbReference type="SAM" id="SignalP"/>
    </source>
</evidence>
<feature type="compositionally biased region" description="Polar residues" evidence="1">
    <location>
        <begin position="70"/>
        <end position="82"/>
    </location>
</feature>
<accession>A0A4U6BQK1</accession>
<comment type="caution">
    <text evidence="3">The sequence shown here is derived from an EMBL/GenBank/DDBJ whole genome shotgun (WGS) entry which is preliminary data.</text>
</comment>